<dbReference type="InterPro" id="IPR049278">
    <property type="entry name" value="MS_channel_C"/>
</dbReference>
<dbReference type="InterPro" id="IPR023408">
    <property type="entry name" value="MscS_beta-dom_sf"/>
</dbReference>
<accession>A0A4Y8W976</accession>
<dbReference type="InterPro" id="IPR010920">
    <property type="entry name" value="LSM_dom_sf"/>
</dbReference>
<organism evidence="11 12">
    <name type="scientific">Vibrio ouci</name>
    <dbReference type="NCBI Taxonomy" id="2499078"/>
    <lineage>
        <taxon>Bacteria</taxon>
        <taxon>Pseudomonadati</taxon>
        <taxon>Pseudomonadota</taxon>
        <taxon>Gammaproteobacteria</taxon>
        <taxon>Vibrionales</taxon>
        <taxon>Vibrionaceae</taxon>
        <taxon>Vibrio</taxon>
    </lineage>
</organism>
<dbReference type="EMBL" id="SATR01000063">
    <property type="protein sequence ID" value="TFH89492.1"/>
    <property type="molecule type" value="Genomic_DNA"/>
</dbReference>
<evidence type="ECO:0000256" key="7">
    <source>
        <dbReference type="SAM" id="Phobius"/>
    </source>
</evidence>
<reference evidence="11 12" key="1">
    <citation type="submission" date="2019-01" db="EMBL/GenBank/DDBJ databases">
        <title>Vibrio BEI176 sp. nov, a marine bacterium isolated from China: eastern marignal seas.</title>
        <authorList>
            <person name="Li B."/>
        </authorList>
    </citation>
    <scope>NUCLEOTIDE SEQUENCE [LARGE SCALE GENOMIC DNA]</scope>
    <source>
        <strain evidence="11 12">BEI176</strain>
    </source>
</reference>
<keyword evidence="6 7" id="KW-0472">Membrane</keyword>
<protein>
    <submittedName>
        <fullName evidence="11">Mechanosensitive ion channel family protein</fullName>
    </submittedName>
</protein>
<sequence length="555" mass="62364">MHLTLFRCGLLLCLFLTLPPWVKGDTFAPSNDVLSTFPLVPADTRSPYSTYTSFLLLIKEASEKLNRLYDHGARSDAELVAEAQYIETLIERAKACFDISGYAHTTRERVGLESVLLMGEILRRTPPTDLRHIPGYDPRSSVPLPERWTIPNTQLTLEKMADGRYLFSTQTVEQLRNYYRQIEPLQAHDPEARDLYQYFEASPGALIPPAWFRLLADLPPAFFSLYADQALWQWLAMACLAHIYIVILLALGYYTKLLRTRVSGPCVLALSLQGVLWLLEQQINLGGRLMHSLMVISELIIWPLLALASYQAISSIISYLVVKSVSDSLKQSMAKVVSTMVSSLTAIIVLSYGATRIGIPVYGIVTSLSLGGMAIALAIRPTLENLIGGVILYLDKAIQVGDYCEFEGTSGTVEAIGIRSTKIRALDRTLITIANGHMVRMKLTNYSRRDKFHLCTTLSVTYDTPAEAMSLVIEDLYGYLEQHAQVAKQPLRVHFARFAPSSLDIDIHAYVYALDRTQFLTFQQQILLDMAQILAHRQIVFAYPSQTLYLQNQPR</sequence>
<dbReference type="SUPFAM" id="SSF50182">
    <property type="entry name" value="Sm-like ribonucleoproteins"/>
    <property type="match status" value="1"/>
</dbReference>
<keyword evidence="5 7" id="KW-1133">Transmembrane helix</keyword>
<feature type="chain" id="PRO_5021427486" evidence="8">
    <location>
        <begin position="25"/>
        <end position="555"/>
    </location>
</feature>
<evidence type="ECO:0000259" key="10">
    <source>
        <dbReference type="Pfam" id="PF21082"/>
    </source>
</evidence>
<feature type="domain" description="Mechanosensitive ion channel MscS C-terminal" evidence="10">
    <location>
        <begin position="457"/>
        <end position="539"/>
    </location>
</feature>
<dbReference type="Proteomes" id="UP000297753">
    <property type="component" value="Unassembled WGS sequence"/>
</dbReference>
<feature type="transmembrane region" description="Helical" evidence="7">
    <location>
        <begin position="359"/>
        <end position="379"/>
    </location>
</feature>
<dbReference type="PANTHER" id="PTHR30566:SF5">
    <property type="entry name" value="MECHANOSENSITIVE ION CHANNEL PROTEIN 1, MITOCHONDRIAL-RELATED"/>
    <property type="match status" value="1"/>
</dbReference>
<evidence type="ECO:0000256" key="8">
    <source>
        <dbReference type="SAM" id="SignalP"/>
    </source>
</evidence>
<evidence type="ECO:0000256" key="4">
    <source>
        <dbReference type="ARBA" id="ARBA00022692"/>
    </source>
</evidence>
<comment type="caution">
    <text evidence="11">The sequence shown here is derived from an EMBL/GenBank/DDBJ whole genome shotgun (WGS) entry which is preliminary data.</text>
</comment>
<evidence type="ECO:0000256" key="5">
    <source>
        <dbReference type="ARBA" id="ARBA00022989"/>
    </source>
</evidence>
<dbReference type="InterPro" id="IPR011066">
    <property type="entry name" value="MscS_channel_C_sf"/>
</dbReference>
<comment type="similarity">
    <text evidence="2">Belongs to the MscS (TC 1.A.23) family.</text>
</comment>
<dbReference type="Gene3D" id="3.30.70.100">
    <property type="match status" value="1"/>
</dbReference>
<evidence type="ECO:0000256" key="2">
    <source>
        <dbReference type="ARBA" id="ARBA00008017"/>
    </source>
</evidence>
<dbReference type="GO" id="GO:0008381">
    <property type="term" value="F:mechanosensitive monoatomic ion channel activity"/>
    <property type="evidence" value="ECO:0007669"/>
    <property type="project" value="UniProtKB-ARBA"/>
</dbReference>
<evidence type="ECO:0000256" key="6">
    <source>
        <dbReference type="ARBA" id="ARBA00023136"/>
    </source>
</evidence>
<feature type="domain" description="Mechanosensitive ion channel MscS" evidence="9">
    <location>
        <begin position="383"/>
        <end position="448"/>
    </location>
</feature>
<gene>
    <name evidence="11" type="ORF">ELS82_21955</name>
</gene>
<feature type="signal peptide" evidence="8">
    <location>
        <begin position="1"/>
        <end position="24"/>
    </location>
</feature>
<dbReference type="Gene3D" id="2.30.30.60">
    <property type="match status" value="1"/>
</dbReference>
<evidence type="ECO:0000256" key="3">
    <source>
        <dbReference type="ARBA" id="ARBA00022475"/>
    </source>
</evidence>
<dbReference type="InterPro" id="IPR006685">
    <property type="entry name" value="MscS_channel_2nd"/>
</dbReference>
<proteinExistence type="inferred from homology"/>
<keyword evidence="8" id="KW-0732">Signal</keyword>
<evidence type="ECO:0000313" key="12">
    <source>
        <dbReference type="Proteomes" id="UP000297753"/>
    </source>
</evidence>
<feature type="transmembrane region" description="Helical" evidence="7">
    <location>
        <begin position="334"/>
        <end position="353"/>
    </location>
</feature>
<feature type="transmembrane region" description="Helical" evidence="7">
    <location>
        <begin position="231"/>
        <end position="255"/>
    </location>
</feature>
<feature type="transmembrane region" description="Helical" evidence="7">
    <location>
        <begin position="299"/>
        <end position="322"/>
    </location>
</feature>
<dbReference type="GO" id="GO:0005886">
    <property type="term" value="C:plasma membrane"/>
    <property type="evidence" value="ECO:0007669"/>
    <property type="project" value="UniProtKB-SubCell"/>
</dbReference>
<dbReference type="AlphaFoldDB" id="A0A4Y8W976"/>
<dbReference type="OrthoDB" id="9799209at2"/>
<keyword evidence="12" id="KW-1185">Reference proteome</keyword>
<name>A0A4Y8W976_9VIBR</name>
<dbReference type="Pfam" id="PF21082">
    <property type="entry name" value="MS_channel_3rd"/>
    <property type="match status" value="1"/>
</dbReference>
<dbReference type="RefSeq" id="WP_134837353.1">
    <property type="nucleotide sequence ID" value="NZ_SATR01000063.1"/>
</dbReference>
<evidence type="ECO:0000313" key="11">
    <source>
        <dbReference type="EMBL" id="TFH89492.1"/>
    </source>
</evidence>
<evidence type="ECO:0000259" key="9">
    <source>
        <dbReference type="Pfam" id="PF00924"/>
    </source>
</evidence>
<dbReference type="SUPFAM" id="SSF82689">
    <property type="entry name" value="Mechanosensitive channel protein MscS (YggB), C-terminal domain"/>
    <property type="match status" value="1"/>
</dbReference>
<dbReference type="PANTHER" id="PTHR30566">
    <property type="entry name" value="YNAI-RELATED MECHANOSENSITIVE ION CHANNEL"/>
    <property type="match status" value="1"/>
</dbReference>
<comment type="subcellular location">
    <subcellularLocation>
        <location evidence="1">Cell membrane</location>
        <topology evidence="1">Multi-pass membrane protein</topology>
    </subcellularLocation>
</comment>
<dbReference type="Gene3D" id="1.10.287.1260">
    <property type="match status" value="1"/>
</dbReference>
<keyword evidence="4 7" id="KW-0812">Transmembrane</keyword>
<dbReference type="Pfam" id="PF00924">
    <property type="entry name" value="MS_channel_2nd"/>
    <property type="match status" value="1"/>
</dbReference>
<evidence type="ECO:0000256" key="1">
    <source>
        <dbReference type="ARBA" id="ARBA00004651"/>
    </source>
</evidence>
<keyword evidence="3" id="KW-1003">Cell membrane</keyword>